<accession>A0A329ML20</accession>
<dbReference type="GO" id="GO:0046872">
    <property type="term" value="F:metal ion binding"/>
    <property type="evidence" value="ECO:0007669"/>
    <property type="project" value="UniProtKB-KW"/>
</dbReference>
<dbReference type="PRINTS" id="PR00690">
    <property type="entry name" value="ADHESNFAMILY"/>
</dbReference>
<dbReference type="PRINTS" id="PR00691">
    <property type="entry name" value="ADHESINB"/>
</dbReference>
<dbReference type="SUPFAM" id="SSF53807">
    <property type="entry name" value="Helical backbone' metal receptor"/>
    <property type="match status" value="1"/>
</dbReference>
<dbReference type="RefSeq" id="WP_113031718.1">
    <property type="nucleotide sequence ID" value="NZ_QMFB01000008.1"/>
</dbReference>
<evidence type="ECO:0000313" key="8">
    <source>
        <dbReference type="Proteomes" id="UP000250369"/>
    </source>
</evidence>
<keyword evidence="3" id="KW-0479">Metal-binding</keyword>
<evidence type="ECO:0000256" key="2">
    <source>
        <dbReference type="ARBA" id="ARBA00022448"/>
    </source>
</evidence>
<dbReference type="Pfam" id="PF01297">
    <property type="entry name" value="ZnuA"/>
    <property type="match status" value="1"/>
</dbReference>
<evidence type="ECO:0000256" key="5">
    <source>
        <dbReference type="RuleBase" id="RU003512"/>
    </source>
</evidence>
<dbReference type="InterPro" id="IPR006128">
    <property type="entry name" value="Lipoprotein_PsaA-like"/>
</dbReference>
<evidence type="ECO:0000256" key="3">
    <source>
        <dbReference type="ARBA" id="ARBA00022723"/>
    </source>
</evidence>
<dbReference type="InterPro" id="IPR006127">
    <property type="entry name" value="ZnuA-like"/>
</dbReference>
<dbReference type="GO" id="GO:0030001">
    <property type="term" value="P:metal ion transport"/>
    <property type="evidence" value="ECO:0007669"/>
    <property type="project" value="InterPro"/>
</dbReference>
<comment type="caution">
    <text evidence="7">The sequence shown here is derived from an EMBL/GenBank/DDBJ whole genome shotgun (WGS) entry which is preliminary data.</text>
</comment>
<dbReference type="Gene3D" id="3.40.50.1980">
    <property type="entry name" value="Nitrogenase molybdenum iron protein domain"/>
    <property type="match status" value="2"/>
</dbReference>
<evidence type="ECO:0000256" key="1">
    <source>
        <dbReference type="ARBA" id="ARBA00004196"/>
    </source>
</evidence>
<comment type="similarity">
    <text evidence="5">Belongs to the bacterial solute-binding protein 9 family.</text>
</comment>
<name>A0A329ML20_9BACL</name>
<evidence type="ECO:0000256" key="6">
    <source>
        <dbReference type="SAM" id="SignalP"/>
    </source>
</evidence>
<dbReference type="GO" id="GO:0030313">
    <property type="term" value="C:cell envelope"/>
    <property type="evidence" value="ECO:0007669"/>
    <property type="project" value="UniProtKB-SubCell"/>
</dbReference>
<gene>
    <name evidence="7" type="ORF">DQG23_15215</name>
</gene>
<feature type="chain" id="PRO_5016387186" evidence="6">
    <location>
        <begin position="27"/>
        <end position="317"/>
    </location>
</feature>
<proteinExistence type="inferred from homology"/>
<evidence type="ECO:0000313" key="7">
    <source>
        <dbReference type="EMBL" id="RAV20322.1"/>
    </source>
</evidence>
<sequence>MKRKWHSSVKRFLIGIIFLSLTAALAACGSAEPAFSGQQGKVKVTTTIGMIADIVKEVGGDGVEVVGLMKSGVDPHYYKASQGDIKKLDQADIIFYNGLHLEGKMVDIFEKMAKNKPTIAVSKNIPENKLRNANDGTAGHDPHIWFDVRHWMNATETVRDALIEFDGANAEKYRANTAAYLKKLEELHEYAKTQIATIPEKSRVLVTAHDAFGYFGDAYVLKVMGLQGISTASEAGTKDTNELRDYLVDNKIKAVFVESSVSPKAINAVIEGAKKKGHTVTIGGELFSDAMGKEGTPEGTYIGMVRHNVDTIVKALK</sequence>
<dbReference type="PROSITE" id="PS51257">
    <property type="entry name" value="PROKAR_LIPOPROTEIN"/>
    <property type="match status" value="1"/>
</dbReference>
<protein>
    <submittedName>
        <fullName evidence="7">Manganese transporter</fullName>
    </submittedName>
</protein>
<dbReference type="InterPro" id="IPR006129">
    <property type="entry name" value="AdhesinB"/>
</dbReference>
<dbReference type="GO" id="GO:0007155">
    <property type="term" value="P:cell adhesion"/>
    <property type="evidence" value="ECO:0007669"/>
    <property type="project" value="InterPro"/>
</dbReference>
<keyword evidence="4 6" id="KW-0732">Signal</keyword>
<feature type="signal peptide" evidence="6">
    <location>
        <begin position="1"/>
        <end position="26"/>
    </location>
</feature>
<reference evidence="7 8" key="1">
    <citation type="journal article" date="2009" name="Int. J. Syst. Evol. Microbiol.">
        <title>Paenibacillus contaminans sp. nov., isolated from a contaminated laboratory plate.</title>
        <authorList>
            <person name="Chou J.H."/>
            <person name="Lee J.H."/>
            <person name="Lin M.C."/>
            <person name="Chang P.S."/>
            <person name="Arun A.B."/>
            <person name="Young C.C."/>
            <person name="Chen W.M."/>
        </authorList>
    </citation>
    <scope>NUCLEOTIDE SEQUENCE [LARGE SCALE GENOMIC DNA]</scope>
    <source>
        <strain evidence="7 8">CKOBP-6</strain>
    </source>
</reference>
<evidence type="ECO:0000256" key="4">
    <source>
        <dbReference type="ARBA" id="ARBA00022729"/>
    </source>
</evidence>
<dbReference type="PANTHER" id="PTHR42953:SF1">
    <property type="entry name" value="METAL-BINDING PROTEIN HI_0362-RELATED"/>
    <property type="match status" value="1"/>
</dbReference>
<dbReference type="AlphaFoldDB" id="A0A329ML20"/>
<organism evidence="7 8">
    <name type="scientific">Paenibacillus contaminans</name>
    <dbReference type="NCBI Taxonomy" id="450362"/>
    <lineage>
        <taxon>Bacteria</taxon>
        <taxon>Bacillati</taxon>
        <taxon>Bacillota</taxon>
        <taxon>Bacilli</taxon>
        <taxon>Bacillales</taxon>
        <taxon>Paenibacillaceae</taxon>
        <taxon>Paenibacillus</taxon>
    </lineage>
</organism>
<dbReference type="OrthoDB" id="9793396at2"/>
<dbReference type="Proteomes" id="UP000250369">
    <property type="component" value="Unassembled WGS sequence"/>
</dbReference>
<keyword evidence="2 5" id="KW-0813">Transport</keyword>
<dbReference type="EMBL" id="QMFB01000008">
    <property type="protein sequence ID" value="RAV20322.1"/>
    <property type="molecule type" value="Genomic_DNA"/>
</dbReference>
<dbReference type="InterPro" id="IPR050492">
    <property type="entry name" value="Bact_metal-bind_prot9"/>
</dbReference>
<keyword evidence="8" id="KW-1185">Reference proteome</keyword>
<comment type="subcellular location">
    <subcellularLocation>
        <location evidence="1">Cell envelope</location>
    </subcellularLocation>
</comment>
<dbReference type="PANTHER" id="PTHR42953">
    <property type="entry name" value="HIGH-AFFINITY ZINC UPTAKE SYSTEM PROTEIN ZNUA-RELATED"/>
    <property type="match status" value="1"/>
</dbReference>